<dbReference type="GO" id="GO:0000160">
    <property type="term" value="P:phosphorelay signal transduction system"/>
    <property type="evidence" value="ECO:0007669"/>
    <property type="project" value="UniProtKB-KW"/>
</dbReference>
<dbReference type="Proteomes" id="UP000297966">
    <property type="component" value="Unassembled WGS sequence"/>
</dbReference>
<dbReference type="Pfam" id="PF14532">
    <property type="entry name" value="Sigma54_activ_2"/>
    <property type="match status" value="1"/>
</dbReference>
<evidence type="ECO:0000313" key="6">
    <source>
        <dbReference type="Proteomes" id="UP000297966"/>
    </source>
</evidence>
<dbReference type="GO" id="GO:0006355">
    <property type="term" value="P:regulation of DNA-templated transcription"/>
    <property type="evidence" value="ECO:0007669"/>
    <property type="project" value="InterPro"/>
</dbReference>
<proteinExistence type="predicted"/>
<dbReference type="InterPro" id="IPR002078">
    <property type="entry name" value="Sigma_54_int"/>
</dbReference>
<dbReference type="InterPro" id="IPR027417">
    <property type="entry name" value="P-loop_NTPase"/>
</dbReference>
<dbReference type="PROSITE" id="PS50045">
    <property type="entry name" value="SIGMA54_INTERACT_4"/>
    <property type="match status" value="1"/>
</dbReference>
<dbReference type="RefSeq" id="WP_135174951.1">
    <property type="nucleotide sequence ID" value="NZ_SPQT01000007.1"/>
</dbReference>
<dbReference type="Pfam" id="PF02830">
    <property type="entry name" value="V4R"/>
    <property type="match status" value="1"/>
</dbReference>
<dbReference type="Gene3D" id="3.30.1380.20">
    <property type="entry name" value="Trafficking protein particle complex subunit 3"/>
    <property type="match status" value="1"/>
</dbReference>
<dbReference type="SUPFAM" id="SSF52540">
    <property type="entry name" value="P-loop containing nucleoside triphosphate hydrolases"/>
    <property type="match status" value="1"/>
</dbReference>
<dbReference type="PANTHER" id="PTHR32071">
    <property type="entry name" value="TRANSCRIPTIONAL REGULATORY PROTEIN"/>
    <property type="match status" value="1"/>
</dbReference>
<reference evidence="5 6" key="1">
    <citation type="submission" date="2019-03" db="EMBL/GenBank/DDBJ databases">
        <title>Bradyrhizobium diversity isolated from nodules of Chamaecrista fasciculata.</title>
        <authorList>
            <person name="Klepa M.S."/>
            <person name="Urquiaga M.O."/>
            <person name="Hungria M."/>
            <person name="Delamuta J.R."/>
        </authorList>
    </citation>
    <scope>NUCLEOTIDE SEQUENCE [LARGE SCALE GENOMIC DNA]</scope>
    <source>
        <strain evidence="5 6">CNPSo 3448</strain>
    </source>
</reference>
<dbReference type="Gene3D" id="1.10.8.60">
    <property type="match status" value="1"/>
</dbReference>
<dbReference type="InterPro" id="IPR024096">
    <property type="entry name" value="NO_sig/Golgi_transp_ligand-bd"/>
</dbReference>
<evidence type="ECO:0000313" key="5">
    <source>
        <dbReference type="EMBL" id="TFV47686.1"/>
    </source>
</evidence>
<evidence type="ECO:0000256" key="2">
    <source>
        <dbReference type="ARBA" id="ARBA00022840"/>
    </source>
</evidence>
<dbReference type="EMBL" id="SPQT01000007">
    <property type="protein sequence ID" value="TFV47686.1"/>
    <property type="molecule type" value="Genomic_DNA"/>
</dbReference>
<protein>
    <recommendedName>
        <fullName evidence="4">Sigma-54 factor interaction domain-containing protein</fullName>
    </recommendedName>
</protein>
<dbReference type="InterPro" id="IPR010523">
    <property type="entry name" value="XylR_N"/>
</dbReference>
<keyword evidence="3" id="KW-0902">Two-component regulatory system</keyword>
<evidence type="ECO:0000256" key="3">
    <source>
        <dbReference type="ARBA" id="ARBA00023012"/>
    </source>
</evidence>
<dbReference type="GO" id="GO:0043565">
    <property type="term" value="F:sequence-specific DNA binding"/>
    <property type="evidence" value="ECO:0007669"/>
    <property type="project" value="InterPro"/>
</dbReference>
<dbReference type="Pfam" id="PF02954">
    <property type="entry name" value="HTH_8"/>
    <property type="match status" value="1"/>
</dbReference>
<keyword evidence="1" id="KW-0547">Nucleotide-binding</keyword>
<dbReference type="InterPro" id="IPR002197">
    <property type="entry name" value="HTH_Fis"/>
</dbReference>
<keyword evidence="6" id="KW-1185">Reference proteome</keyword>
<accession>A0A4Y9LXW6</accession>
<name>A0A4Y9LXW6_9BRAD</name>
<evidence type="ECO:0000256" key="1">
    <source>
        <dbReference type="ARBA" id="ARBA00022741"/>
    </source>
</evidence>
<dbReference type="SUPFAM" id="SSF111126">
    <property type="entry name" value="Ligand-binding domain in the NO signalling and Golgi transport"/>
    <property type="match status" value="1"/>
</dbReference>
<dbReference type="GO" id="GO:0005524">
    <property type="term" value="F:ATP binding"/>
    <property type="evidence" value="ECO:0007669"/>
    <property type="project" value="UniProtKB-KW"/>
</dbReference>
<keyword evidence="2" id="KW-0067">ATP-binding</keyword>
<sequence>MISKIEESSLLDRGGRPTLRDMLSQIVYDPAHAHISLRNARLVLHRASIAVQLQEELVRRFGSHDARVILLRLGFQAGTQDAEFIRTAWPGLDIGDAFTAGTRMHTMSGVVRVQTVYNDFNFKQNKFAAEFLWHGGMEATEFLNRQRCASEPVCWMQVGYASGYASFFFDKLIVYKETECAAMGHKHCRVTGKTAYAWGADDPTVRMFREEVVPSLADLPRRTGGVETAIHVPTKTTSRHGGASLEDVVLEPVRSQLDSVAAGELPALIVGPHGCGKHLAARYLHHQRHGTGGRLRRLVCRSLTSEQIDIWLRKLKQSRETWLLENIETLSEECQLLLAERVESRDLPPGLQLAGTSTHRLSELIAMPALRRDFLFALAVLPIELLGLQHRRGDIADITRAMLAAMSENEALPQHRLSRAALDLVKGIALPGNLPQLRSVLLNALFKARFDGGNELPGEIQPKHFSSELALAPPSSADTYVGGIVDQMAAKSLTMSELNQRIYAEALRRSDGRVSTAARMLGVTRPQFVYRARGIESGN</sequence>
<dbReference type="OrthoDB" id="9770562at2"/>
<dbReference type="Gene3D" id="3.40.50.300">
    <property type="entry name" value="P-loop containing nucleotide triphosphate hydrolases"/>
    <property type="match status" value="1"/>
</dbReference>
<dbReference type="SMART" id="SM00989">
    <property type="entry name" value="V4R"/>
    <property type="match status" value="1"/>
</dbReference>
<dbReference type="InterPro" id="IPR004096">
    <property type="entry name" value="V4R"/>
</dbReference>
<dbReference type="AlphaFoldDB" id="A0A4Y9LXW6"/>
<organism evidence="5 6">
    <name type="scientific">Bradyrhizobium niftali</name>
    <dbReference type="NCBI Taxonomy" id="2560055"/>
    <lineage>
        <taxon>Bacteria</taxon>
        <taxon>Pseudomonadati</taxon>
        <taxon>Pseudomonadota</taxon>
        <taxon>Alphaproteobacteria</taxon>
        <taxon>Hyphomicrobiales</taxon>
        <taxon>Nitrobacteraceae</taxon>
        <taxon>Bradyrhizobium</taxon>
    </lineage>
</organism>
<evidence type="ECO:0000259" key="4">
    <source>
        <dbReference type="PROSITE" id="PS50045"/>
    </source>
</evidence>
<gene>
    <name evidence="5" type="ORF">E4K65_15760</name>
</gene>
<dbReference type="Pfam" id="PF06505">
    <property type="entry name" value="XylR_N"/>
    <property type="match status" value="1"/>
</dbReference>
<feature type="domain" description="Sigma-54 factor interaction" evidence="4">
    <location>
        <begin position="250"/>
        <end position="446"/>
    </location>
</feature>
<comment type="caution">
    <text evidence="5">The sequence shown here is derived from an EMBL/GenBank/DDBJ whole genome shotgun (WGS) entry which is preliminary data.</text>
</comment>